<gene>
    <name evidence="1" type="ordered locus">Spico_1412</name>
</gene>
<protein>
    <submittedName>
        <fullName evidence="1">Uncharacterized protein</fullName>
    </submittedName>
</protein>
<dbReference type="AlphaFoldDB" id="F4GI18"/>
<organism evidence="1 2">
    <name type="scientific">Parasphaerochaeta coccoides (strain ATCC BAA-1237 / DSM 17374 / SPN1)</name>
    <name type="common">Sphaerochaeta coccoides</name>
    <dbReference type="NCBI Taxonomy" id="760011"/>
    <lineage>
        <taxon>Bacteria</taxon>
        <taxon>Pseudomonadati</taxon>
        <taxon>Spirochaetota</taxon>
        <taxon>Spirochaetia</taxon>
        <taxon>Spirochaetales</taxon>
        <taxon>Sphaerochaetaceae</taxon>
        <taxon>Parasphaerochaeta</taxon>
    </lineage>
</organism>
<dbReference type="EMBL" id="CP002659">
    <property type="protein sequence ID" value="AEC02616.1"/>
    <property type="molecule type" value="Genomic_DNA"/>
</dbReference>
<dbReference type="STRING" id="760011.Spico_1412"/>
<reference evidence="1 2" key="2">
    <citation type="journal article" date="2012" name="Stand. Genomic Sci.">
        <title>Complete genome sequence of the termite hindgut bacterium Spirochaeta coccoides type strain (SPN1(T)), reclassification in the genus Sphaerochaeta as Sphaerochaeta coccoides comb. nov. and emendations of the family Spirochaetaceae and the genus Sphaerochaeta.</title>
        <authorList>
            <person name="Abt B."/>
            <person name="Han C."/>
            <person name="Scheuner C."/>
            <person name="Lu M."/>
            <person name="Lapidus A."/>
            <person name="Nolan M."/>
            <person name="Lucas S."/>
            <person name="Hammon N."/>
            <person name="Deshpande S."/>
            <person name="Cheng J.F."/>
            <person name="Tapia R."/>
            <person name="Goodwin L.A."/>
            <person name="Pitluck S."/>
            <person name="Liolios K."/>
            <person name="Pagani I."/>
            <person name="Ivanova N."/>
            <person name="Mavromatis K."/>
            <person name="Mikhailova N."/>
            <person name="Huntemann M."/>
            <person name="Pati A."/>
            <person name="Chen A."/>
            <person name="Palaniappan K."/>
            <person name="Land M."/>
            <person name="Hauser L."/>
            <person name="Brambilla E.M."/>
            <person name="Rohde M."/>
            <person name="Spring S."/>
            <person name="Gronow S."/>
            <person name="Goker M."/>
            <person name="Woyke T."/>
            <person name="Bristow J."/>
            <person name="Eisen J.A."/>
            <person name="Markowitz V."/>
            <person name="Hugenholtz P."/>
            <person name="Kyrpides N.C."/>
            <person name="Klenk H.P."/>
            <person name="Detter J.C."/>
        </authorList>
    </citation>
    <scope>NUCLEOTIDE SEQUENCE [LARGE SCALE GENOMIC DNA]</scope>
    <source>
        <strain evidence="2">ATCC BAA-1237 / DSM 17374 / SPN1</strain>
    </source>
</reference>
<dbReference type="Proteomes" id="UP000007939">
    <property type="component" value="Chromosome"/>
</dbReference>
<reference evidence="2" key="1">
    <citation type="submission" date="2011-04" db="EMBL/GenBank/DDBJ databases">
        <title>The complete genome of Spirochaeta coccoides DSM 17374.</title>
        <authorList>
            <person name="Lucas S."/>
            <person name="Copeland A."/>
            <person name="Lapidus A."/>
            <person name="Bruce D."/>
            <person name="Goodwin L."/>
            <person name="Pitluck S."/>
            <person name="Peters L."/>
            <person name="Kyrpides N."/>
            <person name="Mavromatis K."/>
            <person name="Pagani I."/>
            <person name="Ivanova N."/>
            <person name="Ovchinnikova G."/>
            <person name="Lu M."/>
            <person name="Detter J.C."/>
            <person name="Tapia R."/>
            <person name="Han C."/>
            <person name="Land M."/>
            <person name="Hauser L."/>
            <person name="Markowitz V."/>
            <person name="Cheng J.-F."/>
            <person name="Hugenholtz P."/>
            <person name="Woyke T."/>
            <person name="Wu D."/>
            <person name="Spring S."/>
            <person name="Schroeder M."/>
            <person name="Brambilla E."/>
            <person name="Klenk H.-P."/>
            <person name="Eisen J.A."/>
        </authorList>
    </citation>
    <scope>NUCLEOTIDE SEQUENCE [LARGE SCALE GENOMIC DNA]</scope>
    <source>
        <strain evidence="2">ATCC BAA-1237 / DSM 17374 / SPN1</strain>
    </source>
</reference>
<dbReference type="KEGG" id="scc:Spico_1412"/>
<dbReference type="HOGENOM" id="CLU_2481667_0_0_12"/>
<sequence>MDFKKIRYHKMACVTHRPAPSFMTSLARSCSIPPGHFRGKPPCMSGILIELFPSKPYPPVTGVRYFFLIHILLTDFVLKISVMPEYH</sequence>
<proteinExistence type="predicted"/>
<evidence type="ECO:0000313" key="2">
    <source>
        <dbReference type="Proteomes" id="UP000007939"/>
    </source>
</evidence>
<accession>F4GI18</accession>
<evidence type="ECO:0000313" key="1">
    <source>
        <dbReference type="EMBL" id="AEC02616.1"/>
    </source>
</evidence>
<name>F4GI18_PARC1</name>
<keyword evidence="2" id="KW-1185">Reference proteome</keyword>